<dbReference type="AlphaFoldDB" id="A0A9D5KAM9"/>
<feature type="transmembrane region" description="Helical" evidence="1">
    <location>
        <begin position="39"/>
        <end position="60"/>
    </location>
</feature>
<sequence length="238" mass="26097">MKPPGHPLYTRPFNDTVMWTSIFLIVIFVLRFGHLLRGIPGTILVLSSQILSLLIALFLVRRKSKREAGFTGFKPWWLAVVIPSGFLIGLALAAFNHLILPSADWIVAMDRSLLPGEFSDLPFWSTEVVIAFAGGVLTPLAEEFFFRGVLMTGWRRRLNVWLVLVIQALIFGFLHLAHVGVELFPVFSVDFGLAANILAATTMGGFLFGLVRLKSGSIWPAVPAHAAVNLGAAVVFTG</sequence>
<keyword evidence="3" id="KW-0378">Hydrolase</keyword>
<dbReference type="InterPro" id="IPR003675">
    <property type="entry name" value="Rce1/LyrA-like_dom"/>
</dbReference>
<dbReference type="GO" id="GO:0080120">
    <property type="term" value="P:CAAX-box protein maturation"/>
    <property type="evidence" value="ECO:0007669"/>
    <property type="project" value="UniProtKB-ARBA"/>
</dbReference>
<proteinExistence type="predicted"/>
<keyword evidence="3" id="KW-0482">Metalloprotease</keyword>
<organism evidence="3 4">
    <name type="scientific">candidate division WOR-3 bacterium</name>
    <dbReference type="NCBI Taxonomy" id="2052148"/>
    <lineage>
        <taxon>Bacteria</taxon>
        <taxon>Bacteria division WOR-3</taxon>
    </lineage>
</organism>
<evidence type="ECO:0000256" key="1">
    <source>
        <dbReference type="SAM" id="Phobius"/>
    </source>
</evidence>
<comment type="caution">
    <text evidence="3">The sequence shown here is derived from an EMBL/GenBank/DDBJ whole genome shotgun (WGS) entry which is preliminary data.</text>
</comment>
<evidence type="ECO:0000313" key="3">
    <source>
        <dbReference type="EMBL" id="MBD3365244.1"/>
    </source>
</evidence>
<feature type="transmembrane region" description="Helical" evidence="1">
    <location>
        <begin position="158"/>
        <end position="179"/>
    </location>
</feature>
<dbReference type="Proteomes" id="UP000630660">
    <property type="component" value="Unassembled WGS sequence"/>
</dbReference>
<protein>
    <submittedName>
        <fullName evidence="3">CPBP family intramembrane metalloprotease</fullName>
    </submittedName>
</protein>
<gene>
    <name evidence="3" type="ORF">GF359_08525</name>
</gene>
<keyword evidence="1" id="KW-1133">Transmembrane helix</keyword>
<dbReference type="GO" id="GO:0008237">
    <property type="term" value="F:metallopeptidase activity"/>
    <property type="evidence" value="ECO:0007669"/>
    <property type="project" value="UniProtKB-KW"/>
</dbReference>
<dbReference type="Pfam" id="PF02517">
    <property type="entry name" value="Rce1-like"/>
    <property type="match status" value="1"/>
</dbReference>
<feature type="transmembrane region" description="Helical" evidence="1">
    <location>
        <begin position="123"/>
        <end position="146"/>
    </location>
</feature>
<name>A0A9D5KAM9_UNCW3</name>
<feature type="transmembrane region" description="Helical" evidence="1">
    <location>
        <begin position="191"/>
        <end position="211"/>
    </location>
</feature>
<accession>A0A9D5KAM9</accession>
<feature type="transmembrane region" description="Helical" evidence="1">
    <location>
        <begin position="76"/>
        <end position="103"/>
    </location>
</feature>
<keyword evidence="1" id="KW-0472">Membrane</keyword>
<reference evidence="3" key="1">
    <citation type="submission" date="2019-11" db="EMBL/GenBank/DDBJ databases">
        <title>Microbial mats filling the niche in hypersaline microbial mats.</title>
        <authorList>
            <person name="Wong H.L."/>
            <person name="Macleod F.I."/>
            <person name="White R.A. III"/>
            <person name="Burns B.P."/>
        </authorList>
    </citation>
    <scope>NUCLEOTIDE SEQUENCE</scope>
    <source>
        <strain evidence="3">Bin_327</strain>
    </source>
</reference>
<feature type="transmembrane region" description="Helical" evidence="1">
    <location>
        <begin position="12"/>
        <end position="33"/>
    </location>
</feature>
<dbReference type="InterPro" id="IPR052710">
    <property type="entry name" value="CAAX_protease"/>
</dbReference>
<dbReference type="GO" id="GO:0004175">
    <property type="term" value="F:endopeptidase activity"/>
    <property type="evidence" value="ECO:0007669"/>
    <property type="project" value="UniProtKB-ARBA"/>
</dbReference>
<feature type="domain" description="CAAX prenyl protease 2/Lysostaphin resistance protein A-like" evidence="2">
    <location>
        <begin position="126"/>
        <end position="230"/>
    </location>
</feature>
<keyword evidence="3" id="KW-0645">Protease</keyword>
<dbReference type="EMBL" id="WJKJ01000285">
    <property type="protein sequence ID" value="MBD3365244.1"/>
    <property type="molecule type" value="Genomic_DNA"/>
</dbReference>
<evidence type="ECO:0000259" key="2">
    <source>
        <dbReference type="Pfam" id="PF02517"/>
    </source>
</evidence>
<dbReference type="PANTHER" id="PTHR36435">
    <property type="entry name" value="SLR1288 PROTEIN"/>
    <property type="match status" value="1"/>
</dbReference>
<dbReference type="PANTHER" id="PTHR36435:SF1">
    <property type="entry name" value="CAAX AMINO TERMINAL PROTEASE FAMILY PROTEIN"/>
    <property type="match status" value="1"/>
</dbReference>
<evidence type="ECO:0000313" key="4">
    <source>
        <dbReference type="Proteomes" id="UP000630660"/>
    </source>
</evidence>
<keyword evidence="1" id="KW-0812">Transmembrane</keyword>